<dbReference type="Pfam" id="PF23562">
    <property type="entry name" value="AMP-binding_C_3"/>
    <property type="match status" value="1"/>
</dbReference>
<dbReference type="GO" id="GO:0030497">
    <property type="term" value="P:fatty acid elongation"/>
    <property type="evidence" value="ECO:0007669"/>
    <property type="project" value="TreeGrafter"/>
</dbReference>
<dbReference type="PANTHER" id="PTHR43813">
    <property type="entry name" value="ACYL-ACTIVATING ENZYME 16, CHLOROPLASTIC-RELATED"/>
    <property type="match status" value="1"/>
</dbReference>
<evidence type="ECO:0000313" key="2">
    <source>
        <dbReference type="EMBL" id="CAH2079226.1"/>
    </source>
</evidence>
<dbReference type="SUPFAM" id="SSF56801">
    <property type="entry name" value="Acetyl-CoA synthetase-like"/>
    <property type="match status" value="1"/>
</dbReference>
<proteinExistence type="predicted"/>
<dbReference type="InterPro" id="IPR000873">
    <property type="entry name" value="AMP-dep_synth/lig_dom"/>
</dbReference>
<dbReference type="PANTHER" id="PTHR43813:SF8">
    <property type="entry name" value="LONG-CHAIN-FATTY-ACID--[ACYL-CARRIER-PROTEIN] LIGASE AEE15, CHLOROPLASTIC"/>
    <property type="match status" value="1"/>
</dbReference>
<dbReference type="InterPro" id="IPR052987">
    <property type="entry name" value="Chloroplast_AMP-bd_Enzymes"/>
</dbReference>
<evidence type="ECO:0000259" key="1">
    <source>
        <dbReference type="Pfam" id="PF00501"/>
    </source>
</evidence>
<reference evidence="2 3" key="1">
    <citation type="submission" date="2022-03" db="EMBL/GenBank/DDBJ databases">
        <authorList>
            <person name="Nunn A."/>
            <person name="Chopra R."/>
            <person name="Nunn A."/>
            <person name="Contreras Garrido A."/>
        </authorList>
    </citation>
    <scope>NUCLEOTIDE SEQUENCE [LARGE SCALE GENOMIC DNA]</scope>
</reference>
<gene>
    <name evidence="2" type="ORF">TAV2_LOCUS25794</name>
</gene>
<keyword evidence="3" id="KW-1185">Reference proteome</keyword>
<dbReference type="InterPro" id="IPR011990">
    <property type="entry name" value="TPR-like_helical_dom_sf"/>
</dbReference>
<dbReference type="AlphaFoldDB" id="A0AAU9T7L1"/>
<feature type="domain" description="AMP-dependent synthetase/ligase" evidence="1">
    <location>
        <begin position="47"/>
        <end position="93"/>
    </location>
</feature>
<dbReference type="EMBL" id="OU466863">
    <property type="protein sequence ID" value="CAH2079226.1"/>
    <property type="molecule type" value="Genomic_DNA"/>
</dbReference>
<sequence>MMCYPLANTLVNVYGKCSAASHALKIFDEMPHRDNIAWASVLTALNQSNLSVGNPMAGSTEFKIVDPETNDVLPPGSKGIVKVRGPQIMKGYYKEIQVVSLLITQREGVVDVDVSSPCQGYIVLSTGENVEPLEIEEAAMRCRLIEQIVVIGQDQRRLGAIIIPNKEEA</sequence>
<dbReference type="Proteomes" id="UP000836841">
    <property type="component" value="Chromosome 7"/>
</dbReference>
<name>A0AAU9T7L1_THLAR</name>
<protein>
    <recommendedName>
        <fullName evidence="1">AMP-dependent synthetase/ligase domain-containing protein</fullName>
    </recommendedName>
</protein>
<evidence type="ECO:0000313" key="3">
    <source>
        <dbReference type="Proteomes" id="UP000836841"/>
    </source>
</evidence>
<dbReference type="GO" id="GO:0009507">
    <property type="term" value="C:chloroplast"/>
    <property type="evidence" value="ECO:0007669"/>
    <property type="project" value="TreeGrafter"/>
</dbReference>
<accession>A0AAU9T7L1</accession>
<organism evidence="2 3">
    <name type="scientific">Thlaspi arvense</name>
    <name type="common">Field penny-cress</name>
    <dbReference type="NCBI Taxonomy" id="13288"/>
    <lineage>
        <taxon>Eukaryota</taxon>
        <taxon>Viridiplantae</taxon>
        <taxon>Streptophyta</taxon>
        <taxon>Embryophyta</taxon>
        <taxon>Tracheophyta</taxon>
        <taxon>Spermatophyta</taxon>
        <taxon>Magnoliopsida</taxon>
        <taxon>eudicotyledons</taxon>
        <taxon>Gunneridae</taxon>
        <taxon>Pentapetalae</taxon>
        <taxon>rosids</taxon>
        <taxon>malvids</taxon>
        <taxon>Brassicales</taxon>
        <taxon>Brassicaceae</taxon>
        <taxon>Thlaspideae</taxon>
        <taxon>Thlaspi</taxon>
    </lineage>
</organism>
<dbReference type="Gene3D" id="1.25.40.10">
    <property type="entry name" value="Tetratricopeptide repeat domain"/>
    <property type="match status" value="1"/>
</dbReference>
<dbReference type="GO" id="GO:0008922">
    <property type="term" value="F:long-chain fatty acid [acyl-carrier-protein] ligase activity"/>
    <property type="evidence" value="ECO:0007669"/>
    <property type="project" value="TreeGrafter"/>
</dbReference>
<dbReference type="Gene3D" id="2.30.38.10">
    <property type="entry name" value="Luciferase, Domain 3"/>
    <property type="match status" value="1"/>
</dbReference>
<dbReference type="Pfam" id="PF00501">
    <property type="entry name" value="AMP-binding"/>
    <property type="match status" value="1"/>
</dbReference>